<accession>A0ABU1IV02</accession>
<dbReference type="EMBL" id="JAVDQH010000003">
    <property type="protein sequence ID" value="MDR6243086.1"/>
    <property type="molecule type" value="Genomic_DNA"/>
</dbReference>
<dbReference type="RefSeq" id="WP_188775458.1">
    <property type="nucleotide sequence ID" value="NZ_BMMB01000004.1"/>
</dbReference>
<gene>
    <name evidence="1" type="ORF">JOC58_000971</name>
</gene>
<comment type="caution">
    <text evidence="1">The sequence shown here is derived from an EMBL/GenBank/DDBJ whole genome shotgun (WGS) entry which is preliminary data.</text>
</comment>
<proteinExistence type="predicted"/>
<organism evidence="1 2">
    <name type="scientific">Paenibacillus hunanensis</name>
    <dbReference type="NCBI Taxonomy" id="539262"/>
    <lineage>
        <taxon>Bacteria</taxon>
        <taxon>Bacillati</taxon>
        <taxon>Bacillota</taxon>
        <taxon>Bacilli</taxon>
        <taxon>Bacillales</taxon>
        <taxon>Paenibacillaceae</taxon>
        <taxon>Paenibacillus</taxon>
    </lineage>
</organism>
<evidence type="ECO:0000313" key="2">
    <source>
        <dbReference type="Proteomes" id="UP001185028"/>
    </source>
</evidence>
<keyword evidence="2" id="KW-1185">Reference proteome</keyword>
<reference evidence="1 2" key="1">
    <citation type="submission" date="2023-07" db="EMBL/GenBank/DDBJ databases">
        <title>Genomic Encyclopedia of Type Strains, Phase IV (KMG-IV): sequencing the most valuable type-strain genomes for metagenomic binning, comparative biology and taxonomic classification.</title>
        <authorList>
            <person name="Goeker M."/>
        </authorList>
    </citation>
    <scope>NUCLEOTIDE SEQUENCE [LARGE SCALE GENOMIC DNA]</scope>
    <source>
        <strain evidence="1 2">DSM 22170</strain>
    </source>
</reference>
<protein>
    <submittedName>
        <fullName evidence="1">Uncharacterized protein</fullName>
    </submittedName>
</protein>
<sequence length="138" mass="15904">MADSHGYMEYDFASLKKVQVLGQKEAINVFLNCFRLKSEYSFKGMLEFADLEEILVEDSYLVMNNEPRRKGKQIFFTGNVVEAKKDDLLFFLSEPIQRHDLIVPLMIVPVTDGGQPSYIVATQEDPIFEWFAAKEGQR</sequence>
<name>A0ABU1IV02_9BACL</name>
<evidence type="ECO:0000313" key="1">
    <source>
        <dbReference type="EMBL" id="MDR6243086.1"/>
    </source>
</evidence>
<dbReference type="Proteomes" id="UP001185028">
    <property type="component" value="Unassembled WGS sequence"/>
</dbReference>